<dbReference type="Proteomes" id="UP000677054">
    <property type="component" value="Unassembled WGS sequence"/>
</dbReference>
<keyword evidence="1 2" id="KW-0479">Metal-binding</keyword>
<dbReference type="GO" id="GO:0004222">
    <property type="term" value="F:metalloendopeptidase activity"/>
    <property type="evidence" value="ECO:0007669"/>
    <property type="project" value="UniProtKB-UniRule"/>
</dbReference>
<keyword evidence="1 2" id="KW-0482">Metalloprotease</keyword>
<dbReference type="EMBL" id="LR913682">
    <property type="protein sequence ID" value="CAD7254908.1"/>
    <property type="molecule type" value="Genomic_DNA"/>
</dbReference>
<dbReference type="EC" id="3.4.24.-" evidence="2"/>
<feature type="binding site" evidence="1">
    <location>
        <position position="68"/>
    </location>
    <ligand>
        <name>Zn(2+)</name>
        <dbReference type="ChEBI" id="CHEBI:29105"/>
        <note>catalytic</note>
    </ligand>
</feature>
<dbReference type="Pfam" id="PF01400">
    <property type="entry name" value="Astacin"/>
    <property type="match status" value="1"/>
</dbReference>
<evidence type="ECO:0000256" key="2">
    <source>
        <dbReference type="RuleBase" id="RU361183"/>
    </source>
</evidence>
<dbReference type="OrthoDB" id="291007at2759"/>
<dbReference type="PANTHER" id="PTHR10127:SF883">
    <property type="entry name" value="ZINC METALLOPROTEINASE NAS-8"/>
    <property type="match status" value="1"/>
</dbReference>
<keyword evidence="1 2" id="KW-0645">Protease</keyword>
<protein>
    <recommendedName>
        <fullName evidence="2">Metalloendopeptidase</fullName>
        <ecNumber evidence="2">3.4.24.-</ecNumber>
    </recommendedName>
</protein>
<keyword evidence="5" id="KW-1185">Reference proteome</keyword>
<name>A0A7R9FUC1_9CRUS</name>
<feature type="active site" evidence="1">
    <location>
        <position position="59"/>
    </location>
</feature>
<dbReference type="InterPro" id="IPR006026">
    <property type="entry name" value="Peptidase_Metallo"/>
</dbReference>
<feature type="domain" description="Peptidase M12A" evidence="3">
    <location>
        <begin position="1"/>
        <end position="88"/>
    </location>
</feature>
<dbReference type="SMART" id="SM00235">
    <property type="entry name" value="ZnMc"/>
    <property type="match status" value="1"/>
</dbReference>
<dbReference type="EMBL" id="CAJPEV010014164">
    <property type="protein sequence ID" value="CAG0906900.1"/>
    <property type="molecule type" value="Genomic_DNA"/>
</dbReference>
<sequence>MQSFQDNTCIRFTPRSGQSDYIHIAKWGQGCSSYVGRAGGEQSLSLDNGCTDERTMLHELMHALGFFHEHTRSDRDDYLTINFGNIMT</sequence>
<dbReference type="AlphaFoldDB" id="A0A7R9FUC1"/>
<dbReference type="SUPFAM" id="SSF55486">
    <property type="entry name" value="Metalloproteases ('zincins'), catalytic domain"/>
    <property type="match status" value="1"/>
</dbReference>
<feature type="binding site" evidence="1">
    <location>
        <position position="58"/>
    </location>
    <ligand>
        <name>Zn(2+)</name>
        <dbReference type="ChEBI" id="CHEBI:29105"/>
        <note>catalytic</note>
    </ligand>
</feature>
<dbReference type="Gene3D" id="3.40.390.10">
    <property type="entry name" value="Collagenase (Catalytic Domain)"/>
    <property type="match status" value="1"/>
</dbReference>
<evidence type="ECO:0000256" key="1">
    <source>
        <dbReference type="PROSITE-ProRule" id="PRU01211"/>
    </source>
</evidence>
<dbReference type="InterPro" id="IPR024079">
    <property type="entry name" value="MetalloPept_cat_dom_sf"/>
</dbReference>
<dbReference type="PANTHER" id="PTHR10127">
    <property type="entry name" value="DISCOIDIN, CUB, EGF, LAMININ , AND ZINC METALLOPROTEASE DOMAIN CONTAINING"/>
    <property type="match status" value="1"/>
</dbReference>
<accession>A0A7R9FUC1</accession>
<comment type="cofactor">
    <cofactor evidence="1 2">
        <name>Zn(2+)</name>
        <dbReference type="ChEBI" id="CHEBI:29105"/>
    </cofactor>
    <text evidence="1 2">Binds 1 zinc ion per subunit.</text>
</comment>
<dbReference type="GO" id="GO:0008270">
    <property type="term" value="F:zinc ion binding"/>
    <property type="evidence" value="ECO:0007669"/>
    <property type="project" value="UniProtKB-UniRule"/>
</dbReference>
<dbReference type="GO" id="GO:0006508">
    <property type="term" value="P:proteolysis"/>
    <property type="evidence" value="ECO:0007669"/>
    <property type="project" value="UniProtKB-KW"/>
</dbReference>
<dbReference type="PRINTS" id="PR00480">
    <property type="entry name" value="ASTACIN"/>
</dbReference>
<evidence type="ECO:0000259" key="3">
    <source>
        <dbReference type="PROSITE" id="PS51864"/>
    </source>
</evidence>
<dbReference type="PROSITE" id="PS51864">
    <property type="entry name" value="ASTACIN"/>
    <property type="match status" value="1"/>
</dbReference>
<keyword evidence="1 2" id="KW-0378">Hydrolase</keyword>
<gene>
    <name evidence="4" type="ORF">DSTB1V02_LOCUS14654</name>
</gene>
<proteinExistence type="predicted"/>
<evidence type="ECO:0000313" key="5">
    <source>
        <dbReference type="Proteomes" id="UP000677054"/>
    </source>
</evidence>
<keyword evidence="1 2" id="KW-0862">Zinc</keyword>
<reference evidence="4" key="1">
    <citation type="submission" date="2020-11" db="EMBL/GenBank/DDBJ databases">
        <authorList>
            <person name="Tran Van P."/>
        </authorList>
    </citation>
    <scope>NUCLEOTIDE SEQUENCE</scope>
</reference>
<organism evidence="4">
    <name type="scientific">Darwinula stevensoni</name>
    <dbReference type="NCBI Taxonomy" id="69355"/>
    <lineage>
        <taxon>Eukaryota</taxon>
        <taxon>Metazoa</taxon>
        <taxon>Ecdysozoa</taxon>
        <taxon>Arthropoda</taxon>
        <taxon>Crustacea</taxon>
        <taxon>Oligostraca</taxon>
        <taxon>Ostracoda</taxon>
        <taxon>Podocopa</taxon>
        <taxon>Podocopida</taxon>
        <taxon>Darwinulocopina</taxon>
        <taxon>Darwinuloidea</taxon>
        <taxon>Darwinulidae</taxon>
        <taxon>Darwinula</taxon>
    </lineage>
</organism>
<evidence type="ECO:0000313" key="4">
    <source>
        <dbReference type="EMBL" id="CAD7254908.1"/>
    </source>
</evidence>
<feature type="non-terminal residue" evidence="4">
    <location>
        <position position="1"/>
    </location>
</feature>
<comment type="caution">
    <text evidence="1">Lacks conserved residue(s) required for the propagation of feature annotation.</text>
</comment>
<feature type="binding site" evidence="1">
    <location>
        <position position="62"/>
    </location>
    <ligand>
        <name>Zn(2+)</name>
        <dbReference type="ChEBI" id="CHEBI:29105"/>
        <note>catalytic</note>
    </ligand>
</feature>
<dbReference type="InterPro" id="IPR001506">
    <property type="entry name" value="Peptidase_M12A"/>
</dbReference>